<dbReference type="PANTHER" id="PTHR40370:SF1">
    <property type="entry name" value="DUF3074 DOMAIN-CONTAINING PROTEIN"/>
    <property type="match status" value="1"/>
</dbReference>
<proteinExistence type="predicted"/>
<organism evidence="3 4">
    <name type="scientific">Lepraria neglecta</name>
    <dbReference type="NCBI Taxonomy" id="209136"/>
    <lineage>
        <taxon>Eukaryota</taxon>
        <taxon>Fungi</taxon>
        <taxon>Dikarya</taxon>
        <taxon>Ascomycota</taxon>
        <taxon>Pezizomycotina</taxon>
        <taxon>Lecanoromycetes</taxon>
        <taxon>OSLEUM clade</taxon>
        <taxon>Lecanoromycetidae</taxon>
        <taxon>Lecanorales</taxon>
        <taxon>Lecanorineae</taxon>
        <taxon>Stereocaulaceae</taxon>
        <taxon>Lepraria</taxon>
    </lineage>
</organism>
<feature type="compositionally biased region" description="Basic and acidic residues" evidence="1">
    <location>
        <begin position="763"/>
        <end position="773"/>
    </location>
</feature>
<keyword evidence="4" id="KW-1185">Reference proteome</keyword>
<comment type="caution">
    <text evidence="3">The sequence shown here is derived from an EMBL/GenBank/DDBJ whole genome shotgun (WGS) entry which is preliminary data.</text>
</comment>
<dbReference type="CDD" id="cd06503">
    <property type="entry name" value="ATP-synt_Fo_b"/>
    <property type="match status" value="1"/>
</dbReference>
<dbReference type="InterPro" id="IPR024500">
    <property type="entry name" value="DUF3074"/>
</dbReference>
<feature type="region of interest" description="Disordered" evidence="1">
    <location>
        <begin position="336"/>
        <end position="359"/>
    </location>
</feature>
<sequence length="773" mass="84181">MAALHTALQSLSPTPFSNVPASQEGRATYLRTAFTNAQKIVESVPLPPLENTTPTTRPRSSTTASTSSALSSISSSSARSEPLDPSHLSLQKEWGKPIKLNAKDNPLGMSVYKLAGKDGRGAWFARRSVHAGMGFKKWKLGLQREFPETLEVQGGPGEGNIRGIGGERRVERGVVEGVGTVEVYHLSAQFPGPTTPRDFVTLLLTSSSALSEPETEPSDNDKFTKRKPVDKPRHFMVISRPCEHPECPRRDSFIRGQYESVEFIREIPLKPKKAASTTDLLKTYSGSPSLEKEAILRSAEKVVKGSSESLPNGDHLSPAAAEEIVREGRQRGKTISFAGSRGSSAKGEAMDNPHAHDDDEEMNPVEWIMITRSDPGGSVPRFMVERGTPGSIVADASKFLDWACKKEHPEDEIEALEKGDTDLLKQKTREELEAYNTNGHLAGLEGTKASEDGEPPAVAVPRRASLEIAPEVPPSQEPQQGGLLSTISGAAYAGLETYAPQAVIDRLPSHQQSPSMSTSIASAKDATSLPLGTKSTNPTPSISSSSSIASFASAEDHFEDTSSLKSTTSATATKSSSNSKLSPHEKELAKLNDRKRALNENLAKAREKETKDKESLNSKEEERIKKAEEKHAKEVAKQEEKYKKEVARLEAKRVKEAAKMEERRKKAEDKDEKARLVREKEEMRQELEVVSKERDILREQVGALQRENTALVVKMGKMEGGKNMLLQVKAKAEGNRSGSGSLRSEKGGTPEKAKEATVLAGNGEKKDVVKAMK</sequence>
<evidence type="ECO:0000313" key="3">
    <source>
        <dbReference type="EMBL" id="KAK3174117.1"/>
    </source>
</evidence>
<dbReference type="EMBL" id="JASNWA010000006">
    <property type="protein sequence ID" value="KAK3174117.1"/>
    <property type="molecule type" value="Genomic_DNA"/>
</dbReference>
<feature type="region of interest" description="Disordered" evidence="1">
    <location>
        <begin position="731"/>
        <end position="773"/>
    </location>
</feature>
<dbReference type="Proteomes" id="UP001276659">
    <property type="component" value="Unassembled WGS sequence"/>
</dbReference>
<reference evidence="3" key="1">
    <citation type="submission" date="2022-11" db="EMBL/GenBank/DDBJ databases">
        <title>Chromosomal genome sequence assembly and mating type (MAT) locus characterization of the leprose asexual lichenized fungus Lepraria neglecta (Nyl.) Erichsen.</title>
        <authorList>
            <person name="Allen J.L."/>
            <person name="Pfeffer B."/>
        </authorList>
    </citation>
    <scope>NUCLEOTIDE SEQUENCE</scope>
    <source>
        <strain evidence="3">Allen 5258</strain>
    </source>
</reference>
<name>A0AAD9ZD19_9LECA</name>
<feature type="compositionally biased region" description="Basic and acidic residues" evidence="1">
    <location>
        <begin position="743"/>
        <end position="755"/>
    </location>
</feature>
<feature type="compositionally biased region" description="Basic and acidic residues" evidence="1">
    <location>
        <begin position="582"/>
        <end position="641"/>
    </location>
</feature>
<feature type="region of interest" description="Disordered" evidence="1">
    <location>
        <begin position="508"/>
        <end position="641"/>
    </location>
</feature>
<accession>A0AAD9ZD19</accession>
<dbReference type="InterPro" id="IPR023393">
    <property type="entry name" value="START-like_dom_sf"/>
</dbReference>
<feature type="region of interest" description="Disordered" evidence="1">
    <location>
        <begin position="44"/>
        <end position="88"/>
    </location>
</feature>
<feature type="compositionally biased region" description="Polar residues" evidence="1">
    <location>
        <begin position="509"/>
        <end position="521"/>
    </location>
</feature>
<evidence type="ECO:0000259" key="2">
    <source>
        <dbReference type="Pfam" id="PF11274"/>
    </source>
</evidence>
<feature type="compositionally biased region" description="Low complexity" evidence="1">
    <location>
        <begin position="541"/>
        <end position="553"/>
    </location>
</feature>
<dbReference type="Gene3D" id="3.30.530.20">
    <property type="match status" value="1"/>
</dbReference>
<gene>
    <name evidence="3" type="ORF">OEA41_001361</name>
</gene>
<feature type="compositionally biased region" description="Low complexity" evidence="1">
    <location>
        <begin position="49"/>
        <end position="80"/>
    </location>
</feature>
<feature type="compositionally biased region" description="Polar residues" evidence="1">
    <location>
        <begin position="7"/>
        <end position="21"/>
    </location>
</feature>
<dbReference type="AlphaFoldDB" id="A0AAD9ZD19"/>
<evidence type="ECO:0000313" key="4">
    <source>
        <dbReference type="Proteomes" id="UP001276659"/>
    </source>
</evidence>
<feature type="region of interest" description="Disordered" evidence="1">
    <location>
        <begin position="656"/>
        <end position="675"/>
    </location>
</feature>
<feature type="compositionally biased region" description="Low complexity" evidence="1">
    <location>
        <begin position="563"/>
        <end position="581"/>
    </location>
</feature>
<dbReference type="SUPFAM" id="SSF55961">
    <property type="entry name" value="Bet v1-like"/>
    <property type="match status" value="1"/>
</dbReference>
<feature type="region of interest" description="Disordered" evidence="1">
    <location>
        <begin position="1"/>
        <end position="21"/>
    </location>
</feature>
<feature type="domain" description="DUF3074" evidence="2">
    <location>
        <begin position="123"/>
        <end position="403"/>
    </location>
</feature>
<feature type="compositionally biased region" description="Basic and acidic residues" evidence="1">
    <location>
        <begin position="348"/>
        <end position="357"/>
    </location>
</feature>
<dbReference type="PANTHER" id="PTHR40370">
    <property type="entry name" value="EXPRESSED PROTEIN"/>
    <property type="match status" value="1"/>
</dbReference>
<dbReference type="Pfam" id="PF11274">
    <property type="entry name" value="DUF3074"/>
    <property type="match status" value="1"/>
</dbReference>
<evidence type="ECO:0000256" key="1">
    <source>
        <dbReference type="SAM" id="MobiDB-lite"/>
    </source>
</evidence>
<protein>
    <recommendedName>
        <fullName evidence="2">DUF3074 domain-containing protein</fullName>
    </recommendedName>
</protein>